<organism evidence="3 4">
    <name type="scientific">Mycolicibacterium flavescens</name>
    <name type="common">Mycobacterium flavescens</name>
    <dbReference type="NCBI Taxonomy" id="1776"/>
    <lineage>
        <taxon>Bacteria</taxon>
        <taxon>Bacillati</taxon>
        <taxon>Actinomycetota</taxon>
        <taxon>Actinomycetes</taxon>
        <taxon>Mycobacteriales</taxon>
        <taxon>Mycobacteriaceae</taxon>
        <taxon>Mycolicibacterium</taxon>
    </lineage>
</organism>
<dbReference type="InterPro" id="IPR004255">
    <property type="entry name" value="O-acyltransferase_WSD1_N"/>
</dbReference>
<evidence type="ECO:0000313" key="4">
    <source>
        <dbReference type="Proteomes" id="UP000094053"/>
    </source>
</evidence>
<evidence type="ECO:0000256" key="1">
    <source>
        <dbReference type="SAM" id="MobiDB-lite"/>
    </source>
</evidence>
<gene>
    <name evidence="3" type="ORF">BHQ18_16580</name>
</gene>
<dbReference type="GO" id="GO:0004144">
    <property type="term" value="F:diacylglycerol O-acyltransferase activity"/>
    <property type="evidence" value="ECO:0007669"/>
    <property type="project" value="InterPro"/>
</dbReference>
<dbReference type="STRING" id="1776.BHQ18_16580"/>
<keyword evidence="4" id="KW-1185">Reference proteome</keyword>
<feature type="region of interest" description="Disordered" evidence="1">
    <location>
        <begin position="188"/>
        <end position="207"/>
    </location>
</feature>
<dbReference type="Pfam" id="PF03007">
    <property type="entry name" value="WS_DGAT_cat"/>
    <property type="match status" value="1"/>
</dbReference>
<comment type="caution">
    <text evidence="3">The sequence shown here is derived from an EMBL/GenBank/DDBJ whole genome shotgun (WGS) entry which is preliminary data.</text>
</comment>
<evidence type="ECO:0000259" key="2">
    <source>
        <dbReference type="Pfam" id="PF03007"/>
    </source>
</evidence>
<protein>
    <recommendedName>
        <fullName evidence="2">O-acyltransferase WSD1-like N-terminal domain-containing protein</fullName>
    </recommendedName>
</protein>
<dbReference type="AlphaFoldDB" id="A0A1E3RIH3"/>
<evidence type="ECO:0000313" key="3">
    <source>
        <dbReference type="EMBL" id="ODQ89197.1"/>
    </source>
</evidence>
<sequence length="415" mass="45055">MRPVDALWYWLATKFATDQFLVYAFAGTPESIERAVEDVLDRARECVDFGLRVRPRALNLHFPDWISGTPIGAHNVAVRPAAGLGWQQVLDQLSALMRRQLDPRRQTWRLHVFADVRDVPSHAGAATVVVLQMTHALGDGTRTAALAGLLFGRSTPPVPVEPAEPDRRLRDIAAAHRARRRLARGTESGAIPAAKPPVPALSTNRRPEGPSVLRTIACHRDQLPGPTVLVGALVAVSDALAAHLREQGEDVSALTAEVAIARSGKPRARNHFSVHAVGLYPDVATPAERSARIVEDLIAIRRRDQQLPADMHVAFDGVPAPLRRAGVWRLNPDADWSSVRGHTVVSSVERGPADLSFGGCPVVLTASYPSLMPMMGLTHGVHRIGDTVAFSVHTTSSVLADVDGYLDRLVFALRR</sequence>
<reference evidence="4" key="1">
    <citation type="submission" date="2016-09" db="EMBL/GenBank/DDBJ databases">
        <authorList>
            <person name="Greninger A.L."/>
            <person name="Jerome K.R."/>
            <person name="Mcnair B."/>
            <person name="Wallis C."/>
            <person name="Fang F."/>
        </authorList>
    </citation>
    <scope>NUCLEOTIDE SEQUENCE [LARGE SCALE GENOMIC DNA]</scope>
    <source>
        <strain evidence="4">M6</strain>
    </source>
</reference>
<name>A0A1E3RIH3_MYCFV</name>
<feature type="domain" description="O-acyltransferase WSD1-like N-terminal" evidence="2">
    <location>
        <begin position="27"/>
        <end position="169"/>
    </location>
</feature>
<accession>A0A1E3RIH3</accession>
<dbReference type="Proteomes" id="UP000094053">
    <property type="component" value="Unassembled WGS sequence"/>
</dbReference>
<dbReference type="OrthoDB" id="4370976at2"/>
<proteinExistence type="predicted"/>
<dbReference type="EMBL" id="MIHA01000011">
    <property type="protein sequence ID" value="ODQ89197.1"/>
    <property type="molecule type" value="Genomic_DNA"/>
</dbReference>
<dbReference type="GO" id="GO:0045017">
    <property type="term" value="P:glycerolipid biosynthetic process"/>
    <property type="evidence" value="ECO:0007669"/>
    <property type="project" value="InterPro"/>
</dbReference>